<name>H5S998_9CHLR</name>
<dbReference type="EMBL" id="AP011638">
    <property type="protein sequence ID" value="BAL52734.1"/>
    <property type="molecule type" value="Genomic_DNA"/>
</dbReference>
<accession>H5S998</accession>
<feature type="compositionally biased region" description="Pro residues" evidence="1">
    <location>
        <begin position="75"/>
        <end position="90"/>
    </location>
</feature>
<protein>
    <submittedName>
        <fullName evidence="2">Uncharacterized protein</fullName>
    </submittedName>
</protein>
<reference evidence="2" key="2">
    <citation type="journal article" date="2012" name="PLoS ONE">
        <title>A Deeply Branching Thermophilic Bacterium with an Ancient Acetyl-CoA Pathway Dominates a Subsurface Ecosystem.</title>
        <authorList>
            <person name="Takami H."/>
            <person name="Noguchi H."/>
            <person name="Takaki Y."/>
            <person name="Uchiyama I."/>
            <person name="Toyoda A."/>
            <person name="Nishi S."/>
            <person name="Chee G.-J."/>
            <person name="Arai W."/>
            <person name="Nunoura T."/>
            <person name="Itoh T."/>
            <person name="Hattori M."/>
            <person name="Takai K."/>
        </authorList>
    </citation>
    <scope>NUCLEOTIDE SEQUENCE</scope>
</reference>
<organism evidence="2">
    <name type="scientific">uncultured Chloroflexota bacterium</name>
    <dbReference type="NCBI Taxonomy" id="166587"/>
    <lineage>
        <taxon>Bacteria</taxon>
        <taxon>Bacillati</taxon>
        <taxon>Chloroflexota</taxon>
        <taxon>environmental samples</taxon>
    </lineage>
</organism>
<proteinExistence type="predicted"/>
<gene>
    <name evidence="2" type="ORF">HGMM_F03B08C12</name>
</gene>
<evidence type="ECO:0000313" key="2">
    <source>
        <dbReference type="EMBL" id="BAL52734.1"/>
    </source>
</evidence>
<reference evidence="2" key="1">
    <citation type="journal article" date="2005" name="Environ. Microbiol.">
        <title>Genetic and functional properties of uncultivated thermophilic crenarchaeotes from a subsurface gold mine as revealed by analysis of genome fragments.</title>
        <authorList>
            <person name="Nunoura T."/>
            <person name="Hirayama H."/>
            <person name="Takami H."/>
            <person name="Oida H."/>
            <person name="Nishi S."/>
            <person name="Shimamura S."/>
            <person name="Suzuki Y."/>
            <person name="Inagaki F."/>
            <person name="Takai K."/>
            <person name="Nealson K.H."/>
            <person name="Horikoshi K."/>
        </authorList>
    </citation>
    <scope>NUCLEOTIDE SEQUENCE</scope>
</reference>
<sequence>MSEPVSVPRMIPIYTSKGDAEAFLSYPYLYNRLGEWIGWVTPDRKVYSVLGHYVGYLIDGPRIVRRRATADLEPPRQPPPPPPRLLPPPTVPLAPMMSELPYHLMDVLLEEPERLHPLDSGEFRSDLD</sequence>
<evidence type="ECO:0000256" key="1">
    <source>
        <dbReference type="SAM" id="MobiDB-lite"/>
    </source>
</evidence>
<dbReference type="AlphaFoldDB" id="H5S998"/>
<feature type="region of interest" description="Disordered" evidence="1">
    <location>
        <begin position="68"/>
        <end position="90"/>
    </location>
</feature>